<dbReference type="GO" id="GO:0016787">
    <property type="term" value="F:hydrolase activity"/>
    <property type="evidence" value="ECO:0007669"/>
    <property type="project" value="UniProtKB-KW"/>
</dbReference>
<dbReference type="InterPro" id="IPR023198">
    <property type="entry name" value="PGP-like_dom2"/>
</dbReference>
<dbReference type="InterPro" id="IPR036412">
    <property type="entry name" value="HAD-like_sf"/>
</dbReference>
<reference evidence="1 2" key="1">
    <citation type="submission" date="2020-05" db="EMBL/GenBank/DDBJ databases">
        <title>Complete genome sequence of Gemmatimonas greenlandica TET16.</title>
        <authorList>
            <person name="Zeng Y."/>
        </authorList>
    </citation>
    <scope>NUCLEOTIDE SEQUENCE [LARGE SCALE GENOMIC DNA]</scope>
    <source>
        <strain evidence="1 2">TET16</strain>
    </source>
</reference>
<name>A0A6M4IQY1_9BACT</name>
<evidence type="ECO:0000313" key="2">
    <source>
        <dbReference type="Proteomes" id="UP000500938"/>
    </source>
</evidence>
<dbReference type="EMBL" id="CP053085">
    <property type="protein sequence ID" value="QJR36179.1"/>
    <property type="molecule type" value="Genomic_DNA"/>
</dbReference>
<proteinExistence type="predicted"/>
<keyword evidence="2" id="KW-1185">Reference proteome</keyword>
<dbReference type="SUPFAM" id="SSF56784">
    <property type="entry name" value="HAD-like"/>
    <property type="match status" value="1"/>
</dbReference>
<dbReference type="Proteomes" id="UP000500938">
    <property type="component" value="Chromosome"/>
</dbReference>
<dbReference type="Gene3D" id="1.10.150.240">
    <property type="entry name" value="Putative phosphatase, domain 2"/>
    <property type="match status" value="1"/>
</dbReference>
<dbReference type="KEGG" id="ggr:HKW67_12015"/>
<sequence>MTVAGVGRVTIVAFDGIIADTLPLRARALADAMVLECAATGVAIDADALRTTLLPLVPGRTFSESMASALASVPALQHDRIQHDVTLHDIIALRAQHAWAATVAHGVPLHDGVLARLQALVARGVRVVLRSDSQRREVEPLLRLAGLEDSMLFLRCADDVPRLTGAPSLQASYEAIAVRLERLRVPRGLCDAVEASGGTAALALGFSAASRTVL</sequence>
<dbReference type="InterPro" id="IPR023214">
    <property type="entry name" value="HAD_sf"/>
</dbReference>
<dbReference type="AlphaFoldDB" id="A0A6M4IQY1"/>
<organism evidence="1 2">
    <name type="scientific">Gemmatimonas groenlandica</name>
    <dbReference type="NCBI Taxonomy" id="2732249"/>
    <lineage>
        <taxon>Bacteria</taxon>
        <taxon>Pseudomonadati</taxon>
        <taxon>Gemmatimonadota</taxon>
        <taxon>Gemmatimonadia</taxon>
        <taxon>Gemmatimonadales</taxon>
        <taxon>Gemmatimonadaceae</taxon>
        <taxon>Gemmatimonas</taxon>
    </lineage>
</organism>
<dbReference type="RefSeq" id="WP_171225614.1">
    <property type="nucleotide sequence ID" value="NZ_CP053085.1"/>
</dbReference>
<protein>
    <submittedName>
        <fullName evidence="1">HAD family hydrolase</fullName>
    </submittedName>
</protein>
<accession>A0A6M4IQY1</accession>
<dbReference type="Gene3D" id="3.40.50.1000">
    <property type="entry name" value="HAD superfamily/HAD-like"/>
    <property type="match status" value="1"/>
</dbReference>
<gene>
    <name evidence="1" type="ORF">HKW67_12015</name>
</gene>
<evidence type="ECO:0000313" key="1">
    <source>
        <dbReference type="EMBL" id="QJR36179.1"/>
    </source>
</evidence>
<keyword evidence="1" id="KW-0378">Hydrolase</keyword>